<dbReference type="AlphaFoldDB" id="A0A821W7F6"/>
<sequence>MEAIPVNKLLRSHPDTLQVVRNEINLAKPGEMKAAVKILKEWVQQQPHFKKKDFSEHMLENTIVVGKGSMERAKRQIDKVCTMRNLWPHFFAIEDIRTECAETIEDACLAVMPNLNKEHHRVIVVKAGSSTITSQKLLQHYKVGVCVSEYLKAHDYVNSYHYVLDLRQANMTDFLKSFNLTDFRQIYTILVDCFGIRLKGIHLVSESKLIDTLIGILKQFLKPKLISRLHHYSDVDQLAKALGEEYLPQDVGGKERCARDIQEDWLTELSSKSNMEYMRMMREATIDESLRPKGDFSQEYAGMPGTFRLLTVD</sequence>
<dbReference type="Gene3D" id="3.40.525.10">
    <property type="entry name" value="CRAL-TRIO lipid binding domain"/>
    <property type="match status" value="1"/>
</dbReference>
<feature type="domain" description="CRAL-TRIO" evidence="1">
    <location>
        <begin position="122"/>
        <end position="259"/>
    </location>
</feature>
<dbReference type="PANTHER" id="PTHR10174">
    <property type="entry name" value="ALPHA-TOCOPHEROL TRANSFER PROTEIN-RELATED"/>
    <property type="match status" value="1"/>
</dbReference>
<dbReference type="SUPFAM" id="SSF46938">
    <property type="entry name" value="CRAL/TRIO N-terminal domain"/>
    <property type="match status" value="1"/>
</dbReference>
<proteinExistence type="predicted"/>
<dbReference type="InterPro" id="IPR036865">
    <property type="entry name" value="CRAL-TRIO_dom_sf"/>
</dbReference>
<dbReference type="SUPFAM" id="SSF52087">
    <property type="entry name" value="CRAL/TRIO domain"/>
    <property type="match status" value="1"/>
</dbReference>
<accession>A0A821W7F6</accession>
<dbReference type="PRINTS" id="PR00180">
    <property type="entry name" value="CRETINALDHBP"/>
</dbReference>
<dbReference type="Pfam" id="PF00650">
    <property type="entry name" value="CRAL_TRIO"/>
    <property type="match status" value="1"/>
</dbReference>
<dbReference type="GO" id="GO:1902936">
    <property type="term" value="F:phosphatidylinositol bisphosphate binding"/>
    <property type="evidence" value="ECO:0007669"/>
    <property type="project" value="TreeGrafter"/>
</dbReference>
<dbReference type="CDD" id="cd00170">
    <property type="entry name" value="SEC14"/>
    <property type="match status" value="1"/>
</dbReference>
<evidence type="ECO:0000313" key="2">
    <source>
        <dbReference type="EMBL" id="CAF4921853.1"/>
    </source>
</evidence>
<dbReference type="GO" id="GO:0016020">
    <property type="term" value="C:membrane"/>
    <property type="evidence" value="ECO:0007669"/>
    <property type="project" value="TreeGrafter"/>
</dbReference>
<evidence type="ECO:0000313" key="3">
    <source>
        <dbReference type="Proteomes" id="UP000663880"/>
    </source>
</evidence>
<dbReference type="InterPro" id="IPR001251">
    <property type="entry name" value="CRAL-TRIO_dom"/>
</dbReference>
<dbReference type="EMBL" id="CAJOBZ010000058">
    <property type="protein sequence ID" value="CAF4921853.1"/>
    <property type="molecule type" value="Genomic_DNA"/>
</dbReference>
<dbReference type="PANTHER" id="PTHR10174:SF222">
    <property type="entry name" value="GH10083P-RELATED"/>
    <property type="match status" value="1"/>
</dbReference>
<organism evidence="2 3">
    <name type="scientific">Pieris macdunnoughi</name>
    <dbReference type="NCBI Taxonomy" id="345717"/>
    <lineage>
        <taxon>Eukaryota</taxon>
        <taxon>Metazoa</taxon>
        <taxon>Ecdysozoa</taxon>
        <taxon>Arthropoda</taxon>
        <taxon>Hexapoda</taxon>
        <taxon>Insecta</taxon>
        <taxon>Pterygota</taxon>
        <taxon>Neoptera</taxon>
        <taxon>Endopterygota</taxon>
        <taxon>Lepidoptera</taxon>
        <taxon>Glossata</taxon>
        <taxon>Ditrysia</taxon>
        <taxon>Papilionoidea</taxon>
        <taxon>Pieridae</taxon>
        <taxon>Pierinae</taxon>
        <taxon>Pieris</taxon>
    </lineage>
</organism>
<name>A0A821W7F6_9NEOP</name>
<comment type="caution">
    <text evidence="2">The sequence shown here is derived from an EMBL/GenBank/DDBJ whole genome shotgun (WGS) entry which is preliminary data.</text>
</comment>
<dbReference type="Proteomes" id="UP000663880">
    <property type="component" value="Unassembled WGS sequence"/>
</dbReference>
<evidence type="ECO:0000259" key="1">
    <source>
        <dbReference type="PROSITE" id="PS50191"/>
    </source>
</evidence>
<reference evidence="2" key="1">
    <citation type="submission" date="2021-02" db="EMBL/GenBank/DDBJ databases">
        <authorList>
            <person name="Steward A R."/>
        </authorList>
    </citation>
    <scope>NUCLEOTIDE SEQUENCE</scope>
</reference>
<dbReference type="PROSITE" id="PS50191">
    <property type="entry name" value="CRAL_TRIO"/>
    <property type="match status" value="1"/>
</dbReference>
<dbReference type="SMART" id="SM00516">
    <property type="entry name" value="SEC14"/>
    <property type="match status" value="1"/>
</dbReference>
<gene>
    <name evidence="2" type="ORF">PMACD_LOCUS13101</name>
</gene>
<dbReference type="InterPro" id="IPR036273">
    <property type="entry name" value="CRAL/TRIO_N_dom_sf"/>
</dbReference>
<dbReference type="OrthoDB" id="7422178at2759"/>
<keyword evidence="3" id="KW-1185">Reference proteome</keyword>
<protein>
    <recommendedName>
        <fullName evidence="1">CRAL-TRIO domain-containing protein</fullName>
    </recommendedName>
</protein>